<reference evidence="2" key="1">
    <citation type="submission" date="2016-10" db="EMBL/GenBank/DDBJ databases">
        <authorList>
            <person name="Varghese N."/>
            <person name="Submissions S."/>
        </authorList>
    </citation>
    <scope>NUCLEOTIDE SEQUENCE [LARGE SCALE GENOMIC DNA]</scope>
    <source>
        <strain evidence="2">NLAE-zl-G277</strain>
    </source>
</reference>
<dbReference type="AlphaFoldDB" id="A0A1I0E2S8"/>
<proteinExistence type="predicted"/>
<dbReference type="GeneID" id="93276557"/>
<accession>A0A1I0E2S8</accession>
<dbReference type="InterPro" id="IPR009702">
    <property type="entry name" value="DUF1284"/>
</dbReference>
<keyword evidence="2" id="KW-1185">Reference proteome</keyword>
<gene>
    <name evidence="1" type="ORF">SAMN05216313_105219</name>
</gene>
<evidence type="ECO:0000313" key="2">
    <source>
        <dbReference type="Proteomes" id="UP000198508"/>
    </source>
</evidence>
<evidence type="ECO:0000313" key="1">
    <source>
        <dbReference type="EMBL" id="SET39168.1"/>
    </source>
</evidence>
<name>A0A1I0E2S8_9FIRM</name>
<dbReference type="RefSeq" id="WP_107434438.1">
    <property type="nucleotide sequence ID" value="NZ_FOIM01000005.1"/>
</dbReference>
<dbReference type="STRING" id="460384.SAMN05216313_105219"/>
<sequence>MIVIKPHHLIDIMKLYGAGVEHFVPDESYQHDFYKVANHIIENLDTELQFTIYGDDICKPCNRFKDSRCSDPLDHIRGYHCKDTYNQALDSRLIDQLKLDQNAIYTPREFIEMLSRDRDIIFHVWLEEDSGLTEKRNRLFQEGLKKLRNVNGKMQERD</sequence>
<dbReference type="EMBL" id="FOIM01000005">
    <property type="protein sequence ID" value="SET39168.1"/>
    <property type="molecule type" value="Genomic_DNA"/>
</dbReference>
<organism evidence="1 2">
    <name type="scientific">Enterocloster lavalensis</name>
    <dbReference type="NCBI Taxonomy" id="460384"/>
    <lineage>
        <taxon>Bacteria</taxon>
        <taxon>Bacillati</taxon>
        <taxon>Bacillota</taxon>
        <taxon>Clostridia</taxon>
        <taxon>Lachnospirales</taxon>
        <taxon>Lachnospiraceae</taxon>
        <taxon>Enterocloster</taxon>
    </lineage>
</organism>
<dbReference type="Pfam" id="PF06935">
    <property type="entry name" value="DUF1284"/>
    <property type="match status" value="1"/>
</dbReference>
<protein>
    <recommendedName>
        <fullName evidence="3">DUF1284 domain-containing protein</fullName>
    </recommendedName>
</protein>
<evidence type="ECO:0008006" key="3">
    <source>
        <dbReference type="Google" id="ProtNLM"/>
    </source>
</evidence>
<dbReference type="Proteomes" id="UP000198508">
    <property type="component" value="Unassembled WGS sequence"/>
</dbReference>